<sequence>MPKKKKKSKKLVISFHAISIAIIVAAYVLLIVGSYYWKDDHWYQVFNPFAKFPTDPEAPEYALDMLVRIVSLCFVVITITHVVRLLLAILGARVKRGQSLASLLSSFAKYLGAIILVFAILGTLGIDTTVLLASAGILSLIVGLGAQPLIEDIFAGIFIVFEHTFEIGDIIVVDGFRGTVKEMGIRSTKIEDAGGDVKVINNSDIRTLINMTSKLSTAICDISISYSADIKKVEKVLADNLPAIKKRNKSIVNGPTYVGVQSLSDSAVLLRVIAECNETMRYQVQRDINRELKLIFDKNRISIPFPQIVVHQAEKEGE</sequence>
<evidence type="ECO:0000256" key="6">
    <source>
        <dbReference type="ARBA" id="ARBA00023136"/>
    </source>
</evidence>
<name>A0A9D9DEZ4_9FIRM</name>
<reference evidence="10" key="2">
    <citation type="journal article" date="2021" name="PeerJ">
        <title>Extensive microbial diversity within the chicken gut microbiome revealed by metagenomics and culture.</title>
        <authorList>
            <person name="Gilroy R."/>
            <person name="Ravi A."/>
            <person name="Getino M."/>
            <person name="Pursley I."/>
            <person name="Horton D.L."/>
            <person name="Alikhan N.F."/>
            <person name="Baker D."/>
            <person name="Gharbi K."/>
            <person name="Hall N."/>
            <person name="Watson M."/>
            <person name="Adriaenssens E.M."/>
            <person name="Foster-Nyarko E."/>
            <person name="Jarju S."/>
            <person name="Secka A."/>
            <person name="Antonio M."/>
            <person name="Oren A."/>
            <person name="Chaudhuri R.R."/>
            <person name="La Ragione R."/>
            <person name="Hildebrand F."/>
            <person name="Pallen M.J."/>
        </authorList>
    </citation>
    <scope>NUCLEOTIDE SEQUENCE</scope>
    <source>
        <strain evidence="10">17113</strain>
    </source>
</reference>
<dbReference type="InterPro" id="IPR006685">
    <property type="entry name" value="MscS_channel_2nd"/>
</dbReference>
<keyword evidence="5 7" id="KW-1133">Transmembrane helix</keyword>
<dbReference type="InterPro" id="IPR011066">
    <property type="entry name" value="MscS_channel_C_sf"/>
</dbReference>
<dbReference type="Proteomes" id="UP000823634">
    <property type="component" value="Unassembled WGS sequence"/>
</dbReference>
<dbReference type="Pfam" id="PF00924">
    <property type="entry name" value="MS_channel_2nd"/>
    <property type="match status" value="1"/>
</dbReference>
<dbReference type="PANTHER" id="PTHR30460">
    <property type="entry name" value="MODERATE CONDUCTANCE MECHANOSENSITIVE CHANNEL YBIO"/>
    <property type="match status" value="1"/>
</dbReference>
<comment type="caution">
    <text evidence="10">The sequence shown here is derived from an EMBL/GenBank/DDBJ whole genome shotgun (WGS) entry which is preliminary data.</text>
</comment>
<evidence type="ECO:0000256" key="4">
    <source>
        <dbReference type="ARBA" id="ARBA00022692"/>
    </source>
</evidence>
<evidence type="ECO:0000256" key="5">
    <source>
        <dbReference type="ARBA" id="ARBA00022989"/>
    </source>
</evidence>
<dbReference type="GO" id="GO:0005886">
    <property type="term" value="C:plasma membrane"/>
    <property type="evidence" value="ECO:0007669"/>
    <property type="project" value="UniProtKB-SubCell"/>
</dbReference>
<dbReference type="InterPro" id="IPR010920">
    <property type="entry name" value="LSM_dom_sf"/>
</dbReference>
<comment type="similarity">
    <text evidence="2">Belongs to the MscS (TC 1.A.23) family.</text>
</comment>
<proteinExistence type="inferred from homology"/>
<dbReference type="InterPro" id="IPR023408">
    <property type="entry name" value="MscS_beta-dom_sf"/>
</dbReference>
<evidence type="ECO:0000256" key="1">
    <source>
        <dbReference type="ARBA" id="ARBA00004651"/>
    </source>
</evidence>
<dbReference type="SUPFAM" id="SSF50182">
    <property type="entry name" value="Sm-like ribonucleoproteins"/>
    <property type="match status" value="1"/>
</dbReference>
<dbReference type="SUPFAM" id="SSF82689">
    <property type="entry name" value="Mechanosensitive channel protein MscS (YggB), C-terminal domain"/>
    <property type="match status" value="1"/>
</dbReference>
<evidence type="ECO:0000256" key="2">
    <source>
        <dbReference type="ARBA" id="ARBA00008017"/>
    </source>
</evidence>
<dbReference type="InterPro" id="IPR011014">
    <property type="entry name" value="MscS_channel_TM-2"/>
</dbReference>
<dbReference type="AlphaFoldDB" id="A0A9D9DEZ4"/>
<reference evidence="10" key="1">
    <citation type="submission" date="2020-10" db="EMBL/GenBank/DDBJ databases">
        <authorList>
            <person name="Gilroy R."/>
        </authorList>
    </citation>
    <scope>NUCLEOTIDE SEQUENCE</scope>
    <source>
        <strain evidence="10">17113</strain>
    </source>
</reference>
<evidence type="ECO:0000259" key="8">
    <source>
        <dbReference type="Pfam" id="PF00924"/>
    </source>
</evidence>
<dbReference type="Gene3D" id="2.30.30.60">
    <property type="match status" value="1"/>
</dbReference>
<dbReference type="PANTHER" id="PTHR30460:SF0">
    <property type="entry name" value="MODERATE CONDUCTANCE MECHANOSENSITIVE CHANNEL YBIO"/>
    <property type="match status" value="1"/>
</dbReference>
<protein>
    <submittedName>
        <fullName evidence="10">Mechanosensitive ion channel family protein</fullName>
    </submittedName>
</protein>
<accession>A0A9D9DEZ4</accession>
<feature type="transmembrane region" description="Helical" evidence="7">
    <location>
        <begin position="65"/>
        <end position="87"/>
    </location>
</feature>
<organism evidence="10 11">
    <name type="scientific">Candidatus Alloenteromonas pullistercoris</name>
    <dbReference type="NCBI Taxonomy" id="2840785"/>
    <lineage>
        <taxon>Bacteria</taxon>
        <taxon>Bacillati</taxon>
        <taxon>Bacillota</taxon>
        <taxon>Bacillota incertae sedis</taxon>
        <taxon>Candidatus Alloenteromonas</taxon>
    </lineage>
</organism>
<evidence type="ECO:0000313" key="10">
    <source>
        <dbReference type="EMBL" id="MBO8426347.1"/>
    </source>
</evidence>
<gene>
    <name evidence="10" type="ORF">IAC61_03385</name>
</gene>
<keyword evidence="3" id="KW-1003">Cell membrane</keyword>
<dbReference type="Pfam" id="PF21082">
    <property type="entry name" value="MS_channel_3rd"/>
    <property type="match status" value="1"/>
</dbReference>
<evidence type="ECO:0000256" key="3">
    <source>
        <dbReference type="ARBA" id="ARBA00022475"/>
    </source>
</evidence>
<dbReference type="EMBL" id="JADINA010000022">
    <property type="protein sequence ID" value="MBO8426347.1"/>
    <property type="molecule type" value="Genomic_DNA"/>
</dbReference>
<feature type="domain" description="Mechanosensitive ion channel MscS C-terminal" evidence="9">
    <location>
        <begin position="220"/>
        <end position="303"/>
    </location>
</feature>
<evidence type="ECO:0000259" key="9">
    <source>
        <dbReference type="Pfam" id="PF21082"/>
    </source>
</evidence>
<feature type="transmembrane region" description="Helical" evidence="7">
    <location>
        <begin position="107"/>
        <end position="126"/>
    </location>
</feature>
<evidence type="ECO:0000313" key="11">
    <source>
        <dbReference type="Proteomes" id="UP000823634"/>
    </source>
</evidence>
<feature type="domain" description="Mechanosensitive ion channel MscS" evidence="8">
    <location>
        <begin position="149"/>
        <end position="212"/>
    </location>
</feature>
<comment type="subcellular location">
    <subcellularLocation>
        <location evidence="1">Cell membrane</location>
        <topology evidence="1">Multi-pass membrane protein</topology>
    </subcellularLocation>
</comment>
<dbReference type="InterPro" id="IPR045276">
    <property type="entry name" value="YbiO_bact"/>
</dbReference>
<feature type="transmembrane region" description="Helical" evidence="7">
    <location>
        <begin position="12"/>
        <end position="37"/>
    </location>
</feature>
<dbReference type="InterPro" id="IPR049278">
    <property type="entry name" value="MS_channel_C"/>
</dbReference>
<keyword evidence="4 7" id="KW-0812">Transmembrane</keyword>
<dbReference type="GO" id="GO:0008381">
    <property type="term" value="F:mechanosensitive monoatomic ion channel activity"/>
    <property type="evidence" value="ECO:0007669"/>
    <property type="project" value="InterPro"/>
</dbReference>
<evidence type="ECO:0000256" key="7">
    <source>
        <dbReference type="SAM" id="Phobius"/>
    </source>
</evidence>
<keyword evidence="6 7" id="KW-0472">Membrane</keyword>
<dbReference type="Gene3D" id="3.30.70.100">
    <property type="match status" value="1"/>
</dbReference>
<dbReference type="SUPFAM" id="SSF82861">
    <property type="entry name" value="Mechanosensitive channel protein MscS (YggB), transmembrane region"/>
    <property type="match status" value="1"/>
</dbReference>
<dbReference type="Gene3D" id="1.10.287.1260">
    <property type="match status" value="1"/>
</dbReference>